<reference evidence="1" key="1">
    <citation type="submission" date="2022-04" db="EMBL/GenBank/DDBJ databases">
        <title>Genome of the entomopathogenic fungus Entomophthora muscae.</title>
        <authorList>
            <person name="Elya C."/>
            <person name="Lovett B.R."/>
            <person name="Lee E."/>
            <person name="Macias A.M."/>
            <person name="Hajek A.E."/>
            <person name="De Bivort B.L."/>
            <person name="Kasson M.T."/>
            <person name="De Fine Licht H.H."/>
            <person name="Stajich J.E."/>
        </authorList>
    </citation>
    <scope>NUCLEOTIDE SEQUENCE</scope>
    <source>
        <strain evidence="1">Berkeley</strain>
    </source>
</reference>
<comment type="caution">
    <text evidence="1">The sequence shown here is derived from an EMBL/GenBank/DDBJ whole genome shotgun (WGS) entry which is preliminary data.</text>
</comment>
<accession>A0ACC2RPS0</accession>
<gene>
    <name evidence="1" type="ORF">DSO57_1038132</name>
</gene>
<evidence type="ECO:0000313" key="2">
    <source>
        <dbReference type="Proteomes" id="UP001165960"/>
    </source>
</evidence>
<sequence length="68" mass="7520">MDYLLPQLLDNPSQEQSEQPESTDQDYDHQSKHVVAESDATPTDIGSDTESTQKNIEETGESAPEAKL</sequence>
<proteinExistence type="predicted"/>
<keyword evidence="2" id="KW-1185">Reference proteome</keyword>
<protein>
    <submittedName>
        <fullName evidence="1">Uncharacterized protein</fullName>
    </submittedName>
</protein>
<dbReference type="EMBL" id="QTSX02006844">
    <property type="protein sequence ID" value="KAJ9052043.1"/>
    <property type="molecule type" value="Genomic_DNA"/>
</dbReference>
<name>A0ACC2RPS0_9FUNG</name>
<evidence type="ECO:0000313" key="1">
    <source>
        <dbReference type="EMBL" id="KAJ9052043.1"/>
    </source>
</evidence>
<dbReference type="Proteomes" id="UP001165960">
    <property type="component" value="Unassembled WGS sequence"/>
</dbReference>
<organism evidence="1 2">
    <name type="scientific">Entomophthora muscae</name>
    <dbReference type="NCBI Taxonomy" id="34485"/>
    <lineage>
        <taxon>Eukaryota</taxon>
        <taxon>Fungi</taxon>
        <taxon>Fungi incertae sedis</taxon>
        <taxon>Zoopagomycota</taxon>
        <taxon>Entomophthoromycotina</taxon>
        <taxon>Entomophthoromycetes</taxon>
        <taxon>Entomophthorales</taxon>
        <taxon>Entomophthoraceae</taxon>
        <taxon>Entomophthora</taxon>
    </lineage>
</organism>